<feature type="transmembrane region" description="Helical" evidence="8">
    <location>
        <begin position="152"/>
        <end position="174"/>
    </location>
</feature>
<dbReference type="AlphaFoldDB" id="B3S5M3"/>
<evidence type="ECO:0000256" key="6">
    <source>
        <dbReference type="ARBA" id="ARBA00023170"/>
    </source>
</evidence>
<dbReference type="PhylomeDB" id="B3S5M3"/>
<dbReference type="InParanoid" id="B3S5M3"/>
<dbReference type="RefSeq" id="XP_002115619.1">
    <property type="nucleotide sequence ID" value="XM_002115583.1"/>
</dbReference>
<evidence type="ECO:0000313" key="11">
    <source>
        <dbReference type="Proteomes" id="UP000009022"/>
    </source>
</evidence>
<dbReference type="InterPro" id="IPR022340">
    <property type="entry name" value="GPCR_GCR1_put"/>
</dbReference>
<evidence type="ECO:0000313" key="10">
    <source>
        <dbReference type="EMBL" id="EDV21982.1"/>
    </source>
</evidence>
<feature type="transmembrane region" description="Helical" evidence="8">
    <location>
        <begin position="25"/>
        <end position="44"/>
    </location>
</feature>
<keyword evidence="3 8" id="KW-1133">Transmembrane helix</keyword>
<keyword evidence="2 8" id="KW-0812">Transmembrane</keyword>
<dbReference type="PANTHER" id="PTHR23112">
    <property type="entry name" value="G PROTEIN-COUPLED RECEPTOR 157-RELATED"/>
    <property type="match status" value="1"/>
</dbReference>
<dbReference type="GO" id="GO:0007166">
    <property type="term" value="P:cell surface receptor signaling pathway"/>
    <property type="evidence" value="ECO:0007669"/>
    <property type="project" value="InterPro"/>
</dbReference>
<keyword evidence="11" id="KW-1185">Reference proteome</keyword>
<comment type="subcellular location">
    <subcellularLocation>
        <location evidence="1">Membrane</location>
        <topology evidence="1">Multi-pass membrane protein</topology>
    </subcellularLocation>
</comment>
<evidence type="ECO:0000256" key="1">
    <source>
        <dbReference type="ARBA" id="ARBA00004141"/>
    </source>
</evidence>
<sequence length="268" mass="30787">MTSMNCTLFQGDQSKCSTIVIVKRILASISIVGSFAMIFLIWLFNKHQFFAQRLLLFLSIAALLDSVSYVMGDIQEAGPLCTFEAVMLSIFDWAVLLWITIITFNLYWNAVAKKSTERFEIYYHLVAWGVPVVISVLPFIGNQYGPAGAWCWYGPLFLIIFALFCVYLYIFIYIRRQATRWTGSYDPEIERNRAIRVLLPHLYIDVPSAVNAIVFGMDRETFNRLNWADLRNAWSQRCSKSVVREYPVINESSHLEDNEELSDGNPSA</sequence>
<dbReference type="KEGG" id="tad:TRIADDRAFT_59516"/>
<dbReference type="GO" id="GO:0005886">
    <property type="term" value="C:plasma membrane"/>
    <property type="evidence" value="ECO:0000318"/>
    <property type="project" value="GO_Central"/>
</dbReference>
<feature type="domain" description="G-protein coupled receptors family 2 profile 2" evidence="9">
    <location>
        <begin position="19"/>
        <end position="154"/>
    </location>
</feature>
<dbReference type="Gene3D" id="1.20.1070.10">
    <property type="entry name" value="Rhodopsin 7-helix transmembrane proteins"/>
    <property type="match status" value="1"/>
</dbReference>
<protein>
    <recommendedName>
        <fullName evidence="9">G-protein coupled receptors family 2 profile 2 domain-containing protein</fullName>
    </recommendedName>
</protein>
<dbReference type="InterPro" id="IPR017981">
    <property type="entry name" value="GPCR_2-like_7TM"/>
</dbReference>
<keyword evidence="4" id="KW-0297">G-protein coupled receptor</keyword>
<dbReference type="CTD" id="6756830"/>
<dbReference type="EMBL" id="DS985251">
    <property type="protein sequence ID" value="EDV21982.1"/>
    <property type="molecule type" value="Genomic_DNA"/>
</dbReference>
<evidence type="ECO:0000256" key="8">
    <source>
        <dbReference type="SAM" id="Phobius"/>
    </source>
</evidence>
<organism evidence="10 11">
    <name type="scientific">Trichoplax adhaerens</name>
    <name type="common">Trichoplax reptans</name>
    <dbReference type="NCBI Taxonomy" id="10228"/>
    <lineage>
        <taxon>Eukaryota</taxon>
        <taxon>Metazoa</taxon>
        <taxon>Placozoa</taxon>
        <taxon>Uniplacotomia</taxon>
        <taxon>Trichoplacea</taxon>
        <taxon>Trichoplacidae</taxon>
        <taxon>Trichoplax</taxon>
    </lineage>
</organism>
<feature type="transmembrane region" description="Helical" evidence="8">
    <location>
        <begin position="121"/>
        <end position="140"/>
    </location>
</feature>
<dbReference type="SUPFAM" id="SSF81321">
    <property type="entry name" value="Family A G protein-coupled receptor-like"/>
    <property type="match status" value="1"/>
</dbReference>
<keyword evidence="5 8" id="KW-0472">Membrane</keyword>
<dbReference type="PRINTS" id="PR02000">
    <property type="entry name" value="GCR1PLANT"/>
</dbReference>
<dbReference type="PROSITE" id="PS50261">
    <property type="entry name" value="G_PROTEIN_RECEP_F2_4"/>
    <property type="match status" value="1"/>
</dbReference>
<dbReference type="GO" id="GO:0007189">
    <property type="term" value="P:adenylate cyclase-activating G protein-coupled receptor signaling pathway"/>
    <property type="evidence" value="ECO:0000318"/>
    <property type="project" value="GO_Central"/>
</dbReference>
<feature type="transmembrane region" description="Helical" evidence="8">
    <location>
        <begin position="90"/>
        <end position="109"/>
    </location>
</feature>
<dbReference type="Pfam" id="PF05462">
    <property type="entry name" value="Dicty_CAR"/>
    <property type="match status" value="1"/>
</dbReference>
<evidence type="ECO:0000256" key="4">
    <source>
        <dbReference type="ARBA" id="ARBA00023040"/>
    </source>
</evidence>
<name>B3S5M3_TRIAD</name>
<dbReference type="GeneID" id="6756830"/>
<dbReference type="Proteomes" id="UP000009022">
    <property type="component" value="Unassembled WGS sequence"/>
</dbReference>
<dbReference type="OrthoDB" id="100006at2759"/>
<dbReference type="STRING" id="10228.B3S5M3"/>
<gene>
    <name evidence="10" type="ORF">TRIADDRAFT_59516</name>
</gene>
<dbReference type="GO" id="GO:0004930">
    <property type="term" value="F:G protein-coupled receptor activity"/>
    <property type="evidence" value="ECO:0000318"/>
    <property type="project" value="GO_Central"/>
</dbReference>
<evidence type="ECO:0000256" key="3">
    <source>
        <dbReference type="ARBA" id="ARBA00022989"/>
    </source>
</evidence>
<evidence type="ECO:0000256" key="5">
    <source>
        <dbReference type="ARBA" id="ARBA00023136"/>
    </source>
</evidence>
<dbReference type="OMA" id="PRICIVQ"/>
<feature type="transmembrane region" description="Helical" evidence="8">
    <location>
        <begin position="51"/>
        <end position="70"/>
    </location>
</feature>
<dbReference type="eggNOG" id="ENOG502QTGV">
    <property type="taxonomic scope" value="Eukaryota"/>
</dbReference>
<accession>B3S5M3</accession>
<dbReference type="PANTHER" id="PTHR23112:SF43">
    <property type="entry name" value="CYCLIC AMP RECEPTOR-LIKE PROTEIN A"/>
    <property type="match status" value="1"/>
</dbReference>
<proteinExistence type="predicted"/>
<evidence type="ECO:0000256" key="2">
    <source>
        <dbReference type="ARBA" id="ARBA00022692"/>
    </source>
</evidence>
<dbReference type="HOGENOM" id="CLU_053587_0_0_1"/>
<evidence type="ECO:0000256" key="7">
    <source>
        <dbReference type="ARBA" id="ARBA00023224"/>
    </source>
</evidence>
<keyword evidence="7" id="KW-0807">Transducer</keyword>
<evidence type="ECO:0000259" key="9">
    <source>
        <dbReference type="PROSITE" id="PS50261"/>
    </source>
</evidence>
<keyword evidence="6" id="KW-0675">Receptor</keyword>
<reference evidence="10 11" key="1">
    <citation type="journal article" date="2008" name="Nature">
        <title>The Trichoplax genome and the nature of placozoans.</title>
        <authorList>
            <person name="Srivastava M."/>
            <person name="Begovic E."/>
            <person name="Chapman J."/>
            <person name="Putnam N.H."/>
            <person name="Hellsten U."/>
            <person name="Kawashima T."/>
            <person name="Kuo A."/>
            <person name="Mitros T."/>
            <person name="Salamov A."/>
            <person name="Carpenter M.L."/>
            <person name="Signorovitch A.Y."/>
            <person name="Moreno M.A."/>
            <person name="Kamm K."/>
            <person name="Grimwood J."/>
            <person name="Schmutz J."/>
            <person name="Shapiro H."/>
            <person name="Grigoriev I.V."/>
            <person name="Buss L.W."/>
            <person name="Schierwater B."/>
            <person name="Dellaporta S.L."/>
            <person name="Rokhsar D.S."/>
        </authorList>
    </citation>
    <scope>NUCLEOTIDE SEQUENCE [LARGE SCALE GENOMIC DNA]</scope>
    <source>
        <strain evidence="10 11">Grell-BS-1999</strain>
    </source>
</reference>